<name>A0A0F7S4H6_9BASI</name>
<dbReference type="AlphaFoldDB" id="A0A0F7S4H6"/>
<feature type="region of interest" description="Disordered" evidence="8">
    <location>
        <begin position="288"/>
        <end position="342"/>
    </location>
</feature>
<feature type="domain" description="C2H2-type" evidence="9">
    <location>
        <begin position="217"/>
        <end position="244"/>
    </location>
</feature>
<feature type="domain" description="C2H2-type" evidence="9">
    <location>
        <begin position="245"/>
        <end position="263"/>
    </location>
</feature>
<feature type="compositionally biased region" description="Polar residues" evidence="8">
    <location>
        <begin position="369"/>
        <end position="378"/>
    </location>
</feature>
<feature type="region of interest" description="Disordered" evidence="8">
    <location>
        <begin position="359"/>
        <end position="387"/>
    </location>
</feature>
<dbReference type="PANTHER" id="PTHR40626:SF11">
    <property type="entry name" value="ZINC FINGER PROTEIN YPR022C"/>
    <property type="match status" value="1"/>
</dbReference>
<dbReference type="GO" id="GO:0000785">
    <property type="term" value="C:chromatin"/>
    <property type="evidence" value="ECO:0007669"/>
    <property type="project" value="TreeGrafter"/>
</dbReference>
<dbReference type="EMBL" id="CCFA01002408">
    <property type="protein sequence ID" value="CDW97822.1"/>
    <property type="molecule type" value="Genomic_DNA"/>
</dbReference>
<dbReference type="PROSITE" id="PS00028">
    <property type="entry name" value="ZINC_FINGER_C2H2_1"/>
    <property type="match status" value="1"/>
</dbReference>
<dbReference type="GO" id="GO:0008270">
    <property type="term" value="F:zinc ion binding"/>
    <property type="evidence" value="ECO:0007669"/>
    <property type="project" value="UniProtKB-KW"/>
</dbReference>
<evidence type="ECO:0000313" key="11">
    <source>
        <dbReference type="Proteomes" id="UP000242770"/>
    </source>
</evidence>
<dbReference type="GO" id="GO:0000978">
    <property type="term" value="F:RNA polymerase II cis-regulatory region sequence-specific DNA binding"/>
    <property type="evidence" value="ECO:0007669"/>
    <property type="project" value="InterPro"/>
</dbReference>
<evidence type="ECO:0000259" key="9">
    <source>
        <dbReference type="PROSITE" id="PS50157"/>
    </source>
</evidence>
<evidence type="ECO:0000256" key="4">
    <source>
        <dbReference type="ARBA" id="ARBA00022771"/>
    </source>
</evidence>
<dbReference type="InterPro" id="IPR051059">
    <property type="entry name" value="VerF-like"/>
</dbReference>
<sequence length="548" mass="57171">MAVAYRHDGVGQYGFGQHYPGMAPPSSFNNFGYDRRPKVEDSAEPIDVGGFANSFSQPDFARQQAHQANYTYDGSSSALRNPVVYSQPAQVPWGIGGQPSTEYAEYPTASFMAPMAQRTQLPMHGPSSYLGSSNGAYGESSLASGSDVYPKVMGGSAPTMAGSYDHATETLWPLGPNSLDAFAGIPPPSGPVTRLTLTSADKGKLKSRSSLPPPKQFKCSACDAIFSRNHDLKRHARIHLAVKPFPCGYCDKAFSRKDALKRHVLVKGCGIGNKKSGDNRKRAATLSKLEHSEGGNPNRAPYDGGDASSSRSFPGRLDAAWPSTLSDPANASGNPTAEYTTSRVGNNDERAHASHGLQMPQAGAVPGYGSQTQAQSYPSFGLGGGEDAFQQSRTQLAGGLVNAFTSPEGTSSSSPVDAQNTHAVSGGNMTAAPGEGLDVKVESKPASRPGSAKLLNPVPYGAQSFPVAGGGVGNTAMNAAGIGNEQGGGIGTTFEGGETKRFGPGSYPLAPMMSPSLGGPDQDLGNAHPLKRQQQQHFGSYFSNNTAN</sequence>
<feature type="region of interest" description="Disordered" evidence="8">
    <location>
        <begin position="405"/>
        <end position="435"/>
    </location>
</feature>
<dbReference type="InterPro" id="IPR013087">
    <property type="entry name" value="Znf_C2H2_type"/>
</dbReference>
<dbReference type="SUPFAM" id="SSF57667">
    <property type="entry name" value="beta-beta-alpha zinc fingers"/>
    <property type="match status" value="1"/>
</dbReference>
<dbReference type="STRING" id="49012.A0A0F7S4H6"/>
<evidence type="ECO:0000256" key="8">
    <source>
        <dbReference type="SAM" id="MobiDB-lite"/>
    </source>
</evidence>
<keyword evidence="11" id="KW-1185">Reference proteome</keyword>
<dbReference type="Pfam" id="PF00096">
    <property type="entry name" value="zf-C2H2"/>
    <property type="match status" value="2"/>
</dbReference>
<proteinExistence type="predicted"/>
<dbReference type="Gene3D" id="3.30.160.60">
    <property type="entry name" value="Classic Zinc Finger"/>
    <property type="match status" value="2"/>
</dbReference>
<evidence type="ECO:0000256" key="5">
    <source>
        <dbReference type="ARBA" id="ARBA00022833"/>
    </source>
</evidence>
<evidence type="ECO:0000256" key="1">
    <source>
        <dbReference type="ARBA" id="ARBA00004123"/>
    </source>
</evidence>
<reference evidence="11" key="1">
    <citation type="submission" date="2014-06" db="EMBL/GenBank/DDBJ databases">
        <authorList>
            <person name="Berkman P.J."/>
        </authorList>
    </citation>
    <scope>NUCLEOTIDE SEQUENCE [LARGE SCALE GENOMIC DNA]</scope>
</reference>
<feature type="compositionally biased region" description="Polar residues" evidence="8">
    <location>
        <begin position="323"/>
        <end position="342"/>
    </location>
</feature>
<evidence type="ECO:0000256" key="6">
    <source>
        <dbReference type="ARBA" id="ARBA00023242"/>
    </source>
</evidence>
<accession>A0A0F7S4H6</accession>
<dbReference type="PROSITE" id="PS50157">
    <property type="entry name" value="ZINC_FINGER_C2H2_2"/>
    <property type="match status" value="2"/>
</dbReference>
<gene>
    <name evidence="10" type="primary">SSCI40770.1</name>
</gene>
<keyword evidence="4 7" id="KW-0863">Zinc-finger</keyword>
<evidence type="ECO:0000313" key="10">
    <source>
        <dbReference type="EMBL" id="CDW97822.1"/>
    </source>
</evidence>
<protein>
    <recommendedName>
        <fullName evidence="9">C2H2-type domain-containing protein</fullName>
    </recommendedName>
</protein>
<dbReference type="PANTHER" id="PTHR40626">
    <property type="entry name" value="MIP31509P"/>
    <property type="match status" value="1"/>
</dbReference>
<comment type="subcellular location">
    <subcellularLocation>
        <location evidence="1">Nucleus</location>
    </subcellularLocation>
</comment>
<feature type="compositionally biased region" description="Polar residues" evidence="8">
    <location>
        <begin position="532"/>
        <end position="548"/>
    </location>
</feature>
<dbReference type="FunFam" id="3.30.160.60:FF:000110">
    <property type="entry name" value="Zinc finger protein-like"/>
    <property type="match status" value="1"/>
</dbReference>
<evidence type="ECO:0000256" key="3">
    <source>
        <dbReference type="ARBA" id="ARBA00022737"/>
    </source>
</evidence>
<organism evidence="10 11">
    <name type="scientific">Sporisorium scitamineum</name>
    <dbReference type="NCBI Taxonomy" id="49012"/>
    <lineage>
        <taxon>Eukaryota</taxon>
        <taxon>Fungi</taxon>
        <taxon>Dikarya</taxon>
        <taxon>Basidiomycota</taxon>
        <taxon>Ustilaginomycotina</taxon>
        <taxon>Ustilaginomycetes</taxon>
        <taxon>Ustilaginales</taxon>
        <taxon>Ustilaginaceae</taxon>
        <taxon>Sporisorium</taxon>
    </lineage>
</organism>
<keyword evidence="6" id="KW-0539">Nucleus</keyword>
<keyword evidence="5" id="KW-0862">Zinc</keyword>
<dbReference type="InterPro" id="IPR036236">
    <property type="entry name" value="Znf_C2H2_sf"/>
</dbReference>
<feature type="compositionally biased region" description="Polar residues" evidence="8">
    <location>
        <begin position="405"/>
        <end position="423"/>
    </location>
</feature>
<feature type="region of interest" description="Disordered" evidence="8">
    <location>
        <begin position="504"/>
        <end position="548"/>
    </location>
</feature>
<keyword evidence="2" id="KW-0479">Metal-binding</keyword>
<dbReference type="Proteomes" id="UP000242770">
    <property type="component" value="Unassembled WGS sequence"/>
</dbReference>
<dbReference type="GO" id="GO:0000981">
    <property type="term" value="F:DNA-binding transcription factor activity, RNA polymerase II-specific"/>
    <property type="evidence" value="ECO:0007669"/>
    <property type="project" value="InterPro"/>
</dbReference>
<evidence type="ECO:0000256" key="7">
    <source>
        <dbReference type="PROSITE-ProRule" id="PRU00042"/>
    </source>
</evidence>
<evidence type="ECO:0000256" key="2">
    <source>
        <dbReference type="ARBA" id="ARBA00022723"/>
    </source>
</evidence>
<keyword evidence="3" id="KW-0677">Repeat</keyword>
<dbReference type="GO" id="GO:0005634">
    <property type="term" value="C:nucleus"/>
    <property type="evidence" value="ECO:0007669"/>
    <property type="project" value="UniProtKB-SubCell"/>
</dbReference>
<dbReference type="SMART" id="SM00355">
    <property type="entry name" value="ZnF_C2H2"/>
    <property type="match status" value="2"/>
</dbReference>